<accession>A0A556MIP5</accession>
<evidence type="ECO:0000313" key="9">
    <source>
        <dbReference type="EMBL" id="TSJ39790.1"/>
    </source>
</evidence>
<evidence type="ECO:0000256" key="1">
    <source>
        <dbReference type="ARBA" id="ARBA00004651"/>
    </source>
</evidence>
<sequence>MVKTGKKSFSDFIKEHSIILGILLLALILRCYDLFSIPYTHDELSGLLRTRFGSFHELIAKGVKVDGHPAFVQVFLYYWTGLFGTSEWIVKLPFIFSGVGGVYFAYKIGKRWSNVTVGLIVAAIIATSQYPLMYSQIARPYTSGFFFTLWFAYHWGEIVFFKNYARKHLIWFPVAAALCAYNHHFSMLTAGLIGLFGIIYTSRDFLRNYLVLCLAAIILYSPHFTILAAQLKMGGLSGWLGKPEPAFLSHYIYYIFQFSTIVIILYSGIIVWTRISGINVKRNSKAILFSGILFFTVFFTGYFYSIYVAPVLQPSVLIFAYPFLLLFLFGWAKEQDKKTNLILVSAIILLNCFVLVFQRKHYSVFYKTPFKQLVLDVADLYKEPGFAIIFSDEPKTRFYEERGDLWIPGPEQCKFITVPEFTEKDLEALLDQLSGRYDQIYLGATSSLPPSYRTIILETYPHIIWQKNYFSASTLLVSKGKPSEKPIADITKNKNLFNGYNPGKWYDGGYHFEKDEEWGPGYSKELSKLVKRPSDLVDVVVKLKLSDPKQEPLLVLTIQSGDSTIVFQGTPASRHTINQKDSTVTLVQSIKFIDLKYQKLENPTLNTFIWNRDKNPLQILSFRVIYRKDNPLTYGLYEPIVE</sequence>
<dbReference type="InterPro" id="IPR050297">
    <property type="entry name" value="LipidA_mod_glycosyltrf_83"/>
</dbReference>
<evidence type="ECO:0000256" key="4">
    <source>
        <dbReference type="ARBA" id="ARBA00022679"/>
    </source>
</evidence>
<keyword evidence="4" id="KW-0808">Transferase</keyword>
<dbReference type="GO" id="GO:0009103">
    <property type="term" value="P:lipopolysaccharide biosynthetic process"/>
    <property type="evidence" value="ECO:0007669"/>
    <property type="project" value="UniProtKB-ARBA"/>
</dbReference>
<dbReference type="GO" id="GO:0016763">
    <property type="term" value="F:pentosyltransferase activity"/>
    <property type="evidence" value="ECO:0007669"/>
    <property type="project" value="TreeGrafter"/>
</dbReference>
<dbReference type="PANTHER" id="PTHR33908:SF11">
    <property type="entry name" value="MEMBRANE PROTEIN"/>
    <property type="match status" value="1"/>
</dbReference>
<reference evidence="9 10" key="1">
    <citation type="submission" date="2019-07" db="EMBL/GenBank/DDBJ databases">
        <authorList>
            <person name="Huq M.A."/>
        </authorList>
    </citation>
    <scope>NUCLEOTIDE SEQUENCE [LARGE SCALE GENOMIC DNA]</scope>
    <source>
        <strain evidence="9 10">MAH-3</strain>
    </source>
</reference>
<keyword evidence="10" id="KW-1185">Reference proteome</keyword>
<dbReference type="EMBL" id="VLPL01000011">
    <property type="protein sequence ID" value="TSJ39790.1"/>
    <property type="molecule type" value="Genomic_DNA"/>
</dbReference>
<feature type="transmembrane region" description="Helical" evidence="8">
    <location>
        <begin position="88"/>
        <end position="106"/>
    </location>
</feature>
<feature type="transmembrane region" description="Helical" evidence="8">
    <location>
        <begin position="112"/>
        <end position="132"/>
    </location>
</feature>
<feature type="transmembrane region" description="Helical" evidence="8">
    <location>
        <begin position="311"/>
        <end position="332"/>
    </location>
</feature>
<keyword evidence="7 8" id="KW-0472">Membrane</keyword>
<comment type="subcellular location">
    <subcellularLocation>
        <location evidence="1">Cell membrane</location>
        <topology evidence="1">Multi-pass membrane protein</topology>
    </subcellularLocation>
</comment>
<dbReference type="GO" id="GO:0005886">
    <property type="term" value="C:plasma membrane"/>
    <property type="evidence" value="ECO:0007669"/>
    <property type="project" value="UniProtKB-SubCell"/>
</dbReference>
<protein>
    <submittedName>
        <fullName evidence="9">Uncharacterized protein</fullName>
    </submittedName>
</protein>
<feature type="transmembrane region" description="Helical" evidence="8">
    <location>
        <begin position="170"/>
        <end position="197"/>
    </location>
</feature>
<evidence type="ECO:0000256" key="2">
    <source>
        <dbReference type="ARBA" id="ARBA00022475"/>
    </source>
</evidence>
<evidence type="ECO:0000313" key="10">
    <source>
        <dbReference type="Proteomes" id="UP000316008"/>
    </source>
</evidence>
<gene>
    <name evidence="9" type="ORF">FO442_17190</name>
</gene>
<evidence type="ECO:0000256" key="5">
    <source>
        <dbReference type="ARBA" id="ARBA00022692"/>
    </source>
</evidence>
<dbReference type="OrthoDB" id="1114881at2"/>
<evidence type="ECO:0000256" key="3">
    <source>
        <dbReference type="ARBA" id="ARBA00022676"/>
    </source>
</evidence>
<dbReference type="RefSeq" id="WP_144334458.1">
    <property type="nucleotide sequence ID" value="NZ_VLPL01000011.1"/>
</dbReference>
<organism evidence="9 10">
    <name type="scientific">Fluviicola chungangensis</name>
    <dbReference type="NCBI Taxonomy" id="2597671"/>
    <lineage>
        <taxon>Bacteria</taxon>
        <taxon>Pseudomonadati</taxon>
        <taxon>Bacteroidota</taxon>
        <taxon>Flavobacteriia</taxon>
        <taxon>Flavobacteriales</taxon>
        <taxon>Crocinitomicaceae</taxon>
        <taxon>Fluviicola</taxon>
    </lineage>
</organism>
<keyword evidence="3" id="KW-0328">Glycosyltransferase</keyword>
<keyword evidence="2" id="KW-1003">Cell membrane</keyword>
<keyword evidence="5 8" id="KW-0812">Transmembrane</keyword>
<keyword evidence="6 8" id="KW-1133">Transmembrane helix</keyword>
<dbReference type="AlphaFoldDB" id="A0A556MIP5"/>
<feature type="transmembrane region" description="Helical" evidence="8">
    <location>
        <begin position="209"/>
        <end position="231"/>
    </location>
</feature>
<feature type="transmembrane region" description="Helical" evidence="8">
    <location>
        <begin position="251"/>
        <end position="275"/>
    </location>
</feature>
<proteinExistence type="predicted"/>
<feature type="transmembrane region" description="Helical" evidence="8">
    <location>
        <begin position="339"/>
        <end position="357"/>
    </location>
</feature>
<evidence type="ECO:0000256" key="6">
    <source>
        <dbReference type="ARBA" id="ARBA00022989"/>
    </source>
</evidence>
<feature type="transmembrane region" description="Helical" evidence="8">
    <location>
        <begin position="16"/>
        <end position="35"/>
    </location>
</feature>
<dbReference type="PANTHER" id="PTHR33908">
    <property type="entry name" value="MANNOSYLTRANSFERASE YKCB-RELATED"/>
    <property type="match status" value="1"/>
</dbReference>
<evidence type="ECO:0000256" key="7">
    <source>
        <dbReference type="ARBA" id="ARBA00023136"/>
    </source>
</evidence>
<comment type="caution">
    <text evidence="9">The sequence shown here is derived from an EMBL/GenBank/DDBJ whole genome shotgun (WGS) entry which is preliminary data.</text>
</comment>
<name>A0A556MIP5_9FLAO</name>
<evidence type="ECO:0000256" key="8">
    <source>
        <dbReference type="SAM" id="Phobius"/>
    </source>
</evidence>
<dbReference type="Proteomes" id="UP000316008">
    <property type="component" value="Unassembled WGS sequence"/>
</dbReference>
<feature type="transmembrane region" description="Helical" evidence="8">
    <location>
        <begin position="287"/>
        <end position="305"/>
    </location>
</feature>